<dbReference type="InterPro" id="IPR027417">
    <property type="entry name" value="P-loop_NTPase"/>
</dbReference>
<evidence type="ECO:0000256" key="1">
    <source>
        <dbReference type="SAM" id="MobiDB-lite"/>
    </source>
</evidence>
<dbReference type="Pfam" id="PF13374">
    <property type="entry name" value="TPR_10"/>
    <property type="match status" value="1"/>
</dbReference>
<dbReference type="PANTHER" id="PTHR46082:SF6">
    <property type="entry name" value="AAA+ ATPASE DOMAIN-CONTAINING PROTEIN-RELATED"/>
    <property type="match status" value="1"/>
</dbReference>
<dbReference type="InterPro" id="IPR010982">
    <property type="entry name" value="Lambda_DNA-bd_dom_sf"/>
</dbReference>
<protein>
    <recommendedName>
        <fullName evidence="2">HTH cro/C1-type domain-containing protein</fullName>
    </recommendedName>
</protein>
<evidence type="ECO:0000313" key="4">
    <source>
        <dbReference type="Proteomes" id="UP000189004"/>
    </source>
</evidence>
<dbReference type="CDD" id="cd00093">
    <property type="entry name" value="HTH_XRE"/>
    <property type="match status" value="1"/>
</dbReference>
<dbReference type="GO" id="GO:0003677">
    <property type="term" value="F:DNA binding"/>
    <property type="evidence" value="ECO:0007669"/>
    <property type="project" value="InterPro"/>
</dbReference>
<accession>A0A1V3C276</accession>
<dbReference type="InterPro" id="IPR053137">
    <property type="entry name" value="NLR-like"/>
</dbReference>
<dbReference type="Proteomes" id="UP000189004">
    <property type="component" value="Unassembled WGS sequence"/>
</dbReference>
<sequence length="988" mass="108605">MGRPQDPVDPDAPEEARALAERLRDAMDDAGYNGVKELAEAAGKAAGTVSDALNGKRASWETVKAVLGACDVRVSSEWSARCEAAAQARRQRGQRARSVRDDPAAEQRGPGLYSIRPPIGELPTRVRGRDGLLRSLRETLAAPGEHVEVLHGLGGCGKTTVALSLARDARERGYTVFWVPADDHDRMVTALREIALELGADEEEAADAWAGRASATDLLWRHLDAAQRPWLLVLDNADDPTRLAAPDRVPGDGTGWVRTSGTGLTVVTTRVGSAEVWGGATRRHPVDVLPADDGADILIDLAGNAGTEAQARLLAERLGGLPLALRLAGAYLARTASGVGLLRRGGGPSKRIRTFDAYLEVLGDLGPELLDRGAGGGAAADTEHLHRRLISRTWELSLDLLDEQGLVEARPLMRLLSCFAPEPFPADLLDVDIAARRGLLSDPPALERVDTALTSLVDLSLVEVVDVADSAGTPEDEEPVPCLRVHRVVQESNARHVRESSKRERAAVWGTAVDMLAAGAACEPESPGNWTWWRLISPHVIAVVSRVEDDSTEILRSAVRSGIEAFTFLVFTHQYETVLALSAVLHTRCEALDAEDEVRLTVRNRHALAAMEDDEQKAEYADLLATQRRVLGEEHPETLMTRHNLAATNSLDGDPAEVESELRAVLWARRRVLGPDSPYTAFTQGVLAQFMQFRGDKDGAHAQYDALIDDYRGERSVLDHHSRHQIAHRLDEMGRFPEAEVEYRRILSELEEAGAGATGMYRDLVRCLAVNLRKQKVPEARAESLHYVSLTERAEPFDDQTYYAALHMHGDALWALGAHTDAEGVYLGVLEKRRSGGHDEQDSALLQDRKCLAHIWEETGRGRRATEEMTAVYEAYRDVLGPDAERTRSSLACVCHMLRTCGDWEGAERWYRALHESELRVFGEDHAEPLMSRFRLVWARYENGALERDGALEEMERAVSALLEVGGARQEWTDSARERIEKIRAGNG</sequence>
<gene>
    <name evidence="3" type="ORF">NOSIN_14235</name>
</gene>
<feature type="domain" description="HTH cro/C1-type" evidence="2">
    <location>
        <begin position="22"/>
        <end position="77"/>
    </location>
</feature>
<evidence type="ECO:0000313" key="3">
    <source>
        <dbReference type="EMBL" id="OOC54825.1"/>
    </source>
</evidence>
<organism evidence="3 4">
    <name type="scientific">Nocardiopsis sinuspersici</name>
    <dbReference type="NCBI Taxonomy" id="501010"/>
    <lineage>
        <taxon>Bacteria</taxon>
        <taxon>Bacillati</taxon>
        <taxon>Actinomycetota</taxon>
        <taxon>Actinomycetes</taxon>
        <taxon>Streptosporangiales</taxon>
        <taxon>Nocardiopsidaceae</taxon>
        <taxon>Nocardiopsis</taxon>
    </lineage>
</organism>
<keyword evidence="4" id="KW-1185">Reference proteome</keyword>
<feature type="region of interest" description="Disordered" evidence="1">
    <location>
        <begin position="89"/>
        <end position="119"/>
    </location>
</feature>
<dbReference type="RefSeq" id="WP_077691245.1">
    <property type="nucleotide sequence ID" value="NZ_MCOK01000001.1"/>
</dbReference>
<dbReference type="InterPro" id="IPR001387">
    <property type="entry name" value="Cro/C1-type_HTH"/>
</dbReference>
<dbReference type="Gene3D" id="1.25.40.10">
    <property type="entry name" value="Tetratricopeptide repeat domain"/>
    <property type="match status" value="2"/>
</dbReference>
<dbReference type="Gene3D" id="3.40.50.300">
    <property type="entry name" value="P-loop containing nucleotide triphosphate hydrolases"/>
    <property type="match status" value="1"/>
</dbReference>
<dbReference type="PRINTS" id="PR00364">
    <property type="entry name" value="DISEASERSIST"/>
</dbReference>
<dbReference type="SUPFAM" id="SSF47413">
    <property type="entry name" value="lambda repressor-like DNA-binding domains"/>
    <property type="match status" value="1"/>
</dbReference>
<dbReference type="AlphaFoldDB" id="A0A1V3C276"/>
<dbReference type="InterPro" id="IPR041664">
    <property type="entry name" value="AAA_16"/>
</dbReference>
<dbReference type="InterPro" id="IPR011990">
    <property type="entry name" value="TPR-like_helical_dom_sf"/>
</dbReference>
<dbReference type="STRING" id="501010.NOSIN_14235"/>
<name>A0A1V3C276_9ACTN</name>
<dbReference type="EMBL" id="MCOK01000001">
    <property type="protein sequence ID" value="OOC54825.1"/>
    <property type="molecule type" value="Genomic_DNA"/>
</dbReference>
<proteinExistence type="predicted"/>
<dbReference type="SUPFAM" id="SSF52540">
    <property type="entry name" value="P-loop containing nucleoside triphosphate hydrolases"/>
    <property type="match status" value="1"/>
</dbReference>
<comment type="caution">
    <text evidence="3">The sequence shown here is derived from an EMBL/GenBank/DDBJ whole genome shotgun (WGS) entry which is preliminary data.</text>
</comment>
<reference evidence="4" key="1">
    <citation type="submission" date="2016-08" db="EMBL/GenBank/DDBJ databases">
        <authorList>
            <person name="Tokovenko B."/>
            <person name="Kalinowski J."/>
        </authorList>
    </citation>
    <scope>NUCLEOTIDE SEQUENCE [LARGE SCALE GENOMIC DNA]</scope>
    <source>
        <strain evidence="4">UTMC102</strain>
    </source>
</reference>
<dbReference type="PANTHER" id="PTHR46082">
    <property type="entry name" value="ATP/GTP-BINDING PROTEIN-RELATED"/>
    <property type="match status" value="1"/>
</dbReference>
<dbReference type="OrthoDB" id="127785at2"/>
<dbReference type="SMART" id="SM00530">
    <property type="entry name" value="HTH_XRE"/>
    <property type="match status" value="1"/>
</dbReference>
<dbReference type="Pfam" id="PF13191">
    <property type="entry name" value="AAA_16"/>
    <property type="match status" value="1"/>
</dbReference>
<evidence type="ECO:0000259" key="2">
    <source>
        <dbReference type="SMART" id="SM00530"/>
    </source>
</evidence>